<dbReference type="PANTHER" id="PTHR12224">
    <property type="entry name" value="BETA-1,4-MANNOSYL-GLYCOPROTEIN BETA-1,4-N-ACETYLGLUCOSAMINYL-TRANSFERASE"/>
    <property type="match status" value="1"/>
</dbReference>
<sequence>MRSKKSITSSFFLLFILILVVYFSLRTNSNETFTDRLVLNQENKTKIGENKKEKNIKASFVETFLKFPLNETKVAFAENNPTKIDEFTTDMIKLLVEFDVKEPRVKINEECLPPPLEEVNCGEYPGVFSGKRERPAKIAHLIQFGFDVDTLEIALHQYYDHVDFVFLLESIKTHYHQLNKPLVWEKVKHSERFSKFKHKVVHFVVDEALIGKMKEEKKGDWFLEELQEEYRWKKFLQWNEITKYFNDDDIIGFGDTDEIPSRKNLNLLKFCKLKVPRVDVGIWFPMGKVDQAFKPDWPVSWSHPYTLGDPTYYSLGAAKAFNENNKIPTRSRGRSGAFILGGMHMSHDGYLPFQMLKRLSCTECGININDFEHWYDMLSKGKLHELEFELAKEYPGNEKRIVPLSSLNDQNRKAVSIPWFYECNKQRFPQWERKHDTRLD</sequence>
<dbReference type="GO" id="GO:0003830">
    <property type="term" value="F:beta-1,4-mannosylglycoprotein 4-beta-N-acetylglucosaminyltransferase activity"/>
    <property type="evidence" value="ECO:0007669"/>
    <property type="project" value="InterPro"/>
</dbReference>
<evidence type="ECO:0000313" key="1">
    <source>
        <dbReference type="EMBL" id="RKP16884.1"/>
    </source>
</evidence>
<dbReference type="Pfam" id="PF04724">
    <property type="entry name" value="Glyco_transf_17"/>
    <property type="match status" value="1"/>
</dbReference>
<organism evidence="1 2">
    <name type="scientific">Rozella allomycis (strain CSF55)</name>
    <dbReference type="NCBI Taxonomy" id="988480"/>
    <lineage>
        <taxon>Eukaryota</taxon>
        <taxon>Fungi</taxon>
        <taxon>Fungi incertae sedis</taxon>
        <taxon>Cryptomycota</taxon>
        <taxon>Cryptomycota incertae sedis</taxon>
        <taxon>Rozella</taxon>
    </lineage>
</organism>
<protein>
    <submittedName>
        <fullName evidence="1">Uncharacterized protein</fullName>
    </submittedName>
</protein>
<name>A0A4P9YCT8_ROZAC</name>
<dbReference type="GO" id="GO:0006044">
    <property type="term" value="P:N-acetylglucosamine metabolic process"/>
    <property type="evidence" value="ECO:0007669"/>
    <property type="project" value="TreeGrafter"/>
</dbReference>
<dbReference type="GO" id="GO:0016020">
    <property type="term" value="C:membrane"/>
    <property type="evidence" value="ECO:0007669"/>
    <property type="project" value="InterPro"/>
</dbReference>
<dbReference type="Proteomes" id="UP000281549">
    <property type="component" value="Unassembled WGS sequence"/>
</dbReference>
<accession>A0A4P9YCT8</accession>
<proteinExistence type="predicted"/>
<dbReference type="PANTHER" id="PTHR12224:SF0">
    <property type="entry name" value="BETA-1,4-MANNOSYL-GLYCOPROTEIN 4-BETA-N-ACETYLGLUCOSAMINYLTRANSFERASE"/>
    <property type="match status" value="1"/>
</dbReference>
<evidence type="ECO:0000313" key="2">
    <source>
        <dbReference type="Proteomes" id="UP000281549"/>
    </source>
</evidence>
<reference evidence="2" key="1">
    <citation type="journal article" date="2018" name="Nat. Microbiol.">
        <title>Leveraging single-cell genomics to expand the fungal tree of life.</title>
        <authorList>
            <person name="Ahrendt S.R."/>
            <person name="Quandt C.A."/>
            <person name="Ciobanu D."/>
            <person name="Clum A."/>
            <person name="Salamov A."/>
            <person name="Andreopoulos B."/>
            <person name="Cheng J.F."/>
            <person name="Woyke T."/>
            <person name="Pelin A."/>
            <person name="Henrissat B."/>
            <person name="Reynolds N.K."/>
            <person name="Benny G.L."/>
            <person name="Smith M.E."/>
            <person name="James T.Y."/>
            <person name="Grigoriev I.V."/>
        </authorList>
    </citation>
    <scope>NUCLEOTIDE SEQUENCE [LARGE SCALE GENOMIC DNA]</scope>
    <source>
        <strain evidence="2">CSF55</strain>
    </source>
</reference>
<gene>
    <name evidence="1" type="ORF">ROZALSC1DRAFT_31256</name>
</gene>
<dbReference type="InterPro" id="IPR006813">
    <property type="entry name" value="Glyco_trans_17"/>
</dbReference>
<dbReference type="AlphaFoldDB" id="A0A4P9YCT8"/>
<dbReference type="EMBL" id="ML006167">
    <property type="protein sequence ID" value="RKP16884.1"/>
    <property type="molecule type" value="Genomic_DNA"/>
</dbReference>